<keyword evidence="5" id="KW-0804">Transcription</keyword>
<evidence type="ECO:0000256" key="3">
    <source>
        <dbReference type="ARBA" id="ARBA00023015"/>
    </source>
</evidence>
<dbReference type="SUPFAM" id="SSF53383">
    <property type="entry name" value="PLP-dependent transferases"/>
    <property type="match status" value="1"/>
</dbReference>
<keyword evidence="2" id="KW-0663">Pyridoxal phosphate</keyword>
<comment type="similarity">
    <text evidence="1">In the C-terminal section; belongs to the class-I pyridoxal-phosphate-dependent aminotransferase family.</text>
</comment>
<dbReference type="PANTHER" id="PTHR46577:SF1">
    <property type="entry name" value="HTH-TYPE TRANSCRIPTIONAL REGULATORY PROTEIN GABR"/>
    <property type="match status" value="1"/>
</dbReference>
<keyword evidence="8" id="KW-1185">Reference proteome</keyword>
<dbReference type="EMBL" id="JABWRS010000001">
    <property type="protein sequence ID" value="MBC3474485.1"/>
    <property type="molecule type" value="Genomic_DNA"/>
</dbReference>
<keyword evidence="7" id="KW-0032">Aminotransferase</keyword>
<name>A0ABR6V2P9_9PSED</name>
<proteinExistence type="inferred from homology"/>
<dbReference type="GO" id="GO:0008483">
    <property type="term" value="F:transaminase activity"/>
    <property type="evidence" value="ECO:0007669"/>
    <property type="project" value="UniProtKB-KW"/>
</dbReference>
<reference evidence="7 8" key="1">
    <citation type="journal article" date="2020" name="Microorganisms">
        <title>Reliable Identification of Environmental Pseudomonas Isolates Using the rpoD Gene.</title>
        <authorList>
            <consortium name="The Broad Institute Genome Sequencing Platform"/>
            <person name="Girard L."/>
            <person name="Lood C."/>
            <person name="Rokni-Zadeh H."/>
            <person name="van Noort V."/>
            <person name="Lavigne R."/>
            <person name="De Mot R."/>
        </authorList>
    </citation>
    <scope>NUCLEOTIDE SEQUENCE [LARGE SCALE GENOMIC DNA]</scope>
    <source>
        <strain evidence="7 8">RW7P2</strain>
    </source>
</reference>
<dbReference type="CDD" id="cd07377">
    <property type="entry name" value="WHTH_GntR"/>
    <property type="match status" value="1"/>
</dbReference>
<dbReference type="SUPFAM" id="SSF46785">
    <property type="entry name" value="Winged helix' DNA-binding domain"/>
    <property type="match status" value="1"/>
</dbReference>
<dbReference type="PROSITE" id="PS50949">
    <property type="entry name" value="HTH_GNTR"/>
    <property type="match status" value="1"/>
</dbReference>
<dbReference type="Pfam" id="PF00392">
    <property type="entry name" value="GntR"/>
    <property type="match status" value="1"/>
</dbReference>
<dbReference type="Pfam" id="PF00155">
    <property type="entry name" value="Aminotran_1_2"/>
    <property type="match status" value="1"/>
</dbReference>
<evidence type="ECO:0000313" key="7">
    <source>
        <dbReference type="EMBL" id="MBC3474485.1"/>
    </source>
</evidence>
<evidence type="ECO:0000256" key="4">
    <source>
        <dbReference type="ARBA" id="ARBA00023125"/>
    </source>
</evidence>
<evidence type="ECO:0000313" key="8">
    <source>
        <dbReference type="Proteomes" id="UP000628086"/>
    </source>
</evidence>
<dbReference type="InterPro" id="IPR036388">
    <property type="entry name" value="WH-like_DNA-bd_sf"/>
</dbReference>
<dbReference type="InterPro" id="IPR036390">
    <property type="entry name" value="WH_DNA-bd_sf"/>
</dbReference>
<organism evidence="7 8">
    <name type="scientific">Pseudomonas taiwanensis</name>
    <dbReference type="NCBI Taxonomy" id="470150"/>
    <lineage>
        <taxon>Bacteria</taxon>
        <taxon>Pseudomonadati</taxon>
        <taxon>Pseudomonadota</taxon>
        <taxon>Gammaproteobacteria</taxon>
        <taxon>Pseudomonadales</taxon>
        <taxon>Pseudomonadaceae</taxon>
        <taxon>Pseudomonas</taxon>
    </lineage>
</organism>
<protein>
    <submittedName>
        <fullName evidence="7">Aminotransferase class I/II-fold pyridoxal phosphate-dependent enzyme</fullName>
    </submittedName>
</protein>
<evidence type="ECO:0000259" key="6">
    <source>
        <dbReference type="PROSITE" id="PS50949"/>
    </source>
</evidence>
<sequence length="451" mass="50547">MVRSPRGEFAYQTVYHYLQALIADAQQSGERRLPSLRDLSRRLRVSLATVQSAYSLLEHEGRVVSVPKSGYFVQSDPQRGVQVSQGMTLGRPAVPAHPALERVLLAHERRLARQRERAASTWENTGDIRLRNALAERYTRSSQQYWCGEDVHLGSDVQGLLETVLETLSLRGATVVVASPCCWRLLQVLQRCDMQVLEVPLRDCGSLDVERLSCLLGRESVRMLVMPSCLGMPLGRLMPQHDQRRIAQLLDQHPVWLLENDLDSEHCFDAPPAARLRDWVDPCWLMVLGSLEASVGAEAPYAYVLCRNPLLCPAIAQRGFLLAPLRQLALAQLLAKGEVDANLALLQGQWRQRMELLCELVERHLGALVAFKMPEGGRTLWVRLHRSQPLGALSGPVLQVMPGQRYSASGQYRQHIALTWLADQPHALAEALQRLARVLESCAGWPEADRV</sequence>
<comment type="caution">
    <text evidence="7">The sequence shown here is derived from an EMBL/GenBank/DDBJ whole genome shotgun (WGS) entry which is preliminary data.</text>
</comment>
<dbReference type="InterPro" id="IPR051446">
    <property type="entry name" value="HTH_trans_reg/aminotransferase"/>
</dbReference>
<dbReference type="Gene3D" id="1.10.10.10">
    <property type="entry name" value="Winged helix-like DNA-binding domain superfamily/Winged helix DNA-binding domain"/>
    <property type="match status" value="1"/>
</dbReference>
<dbReference type="InterPro" id="IPR015421">
    <property type="entry name" value="PyrdxlP-dep_Trfase_major"/>
</dbReference>
<dbReference type="Proteomes" id="UP000628086">
    <property type="component" value="Unassembled WGS sequence"/>
</dbReference>
<accession>A0ABR6V2P9</accession>
<dbReference type="RefSeq" id="WP_023380876.1">
    <property type="nucleotide sequence ID" value="NZ_JABWRR010000001.1"/>
</dbReference>
<dbReference type="InterPro" id="IPR000524">
    <property type="entry name" value="Tscrpt_reg_HTH_GntR"/>
</dbReference>
<keyword evidence="7" id="KW-0808">Transferase</keyword>
<gene>
    <name evidence="7" type="ORF">HU747_02635</name>
</gene>
<dbReference type="PANTHER" id="PTHR46577">
    <property type="entry name" value="HTH-TYPE TRANSCRIPTIONAL REGULATORY PROTEIN GABR"/>
    <property type="match status" value="1"/>
</dbReference>
<dbReference type="Gene3D" id="3.40.640.10">
    <property type="entry name" value="Type I PLP-dependent aspartate aminotransferase-like (Major domain)"/>
    <property type="match status" value="1"/>
</dbReference>
<evidence type="ECO:0000256" key="1">
    <source>
        <dbReference type="ARBA" id="ARBA00005384"/>
    </source>
</evidence>
<dbReference type="SMART" id="SM00345">
    <property type="entry name" value="HTH_GNTR"/>
    <property type="match status" value="1"/>
</dbReference>
<evidence type="ECO:0000256" key="2">
    <source>
        <dbReference type="ARBA" id="ARBA00022898"/>
    </source>
</evidence>
<dbReference type="InterPro" id="IPR015424">
    <property type="entry name" value="PyrdxlP-dep_Trfase"/>
</dbReference>
<dbReference type="InterPro" id="IPR004839">
    <property type="entry name" value="Aminotransferase_I/II_large"/>
</dbReference>
<evidence type="ECO:0000256" key="5">
    <source>
        <dbReference type="ARBA" id="ARBA00023163"/>
    </source>
</evidence>
<feature type="domain" description="HTH gntR-type" evidence="6">
    <location>
        <begin position="8"/>
        <end position="76"/>
    </location>
</feature>
<keyword evidence="4" id="KW-0238">DNA-binding</keyword>
<keyword evidence="3" id="KW-0805">Transcription regulation</keyword>